<evidence type="ECO:0000313" key="7">
    <source>
        <dbReference type="EMBL" id="ADB51720.1"/>
    </source>
</evidence>
<reference evidence="8" key="2">
    <citation type="submission" date="2010-01" db="EMBL/GenBank/DDBJ databases">
        <title>The complete genome of Conexibacter woesei DSM 14684.</title>
        <authorList>
            <consortium name="US DOE Joint Genome Institute (JGI-PGF)"/>
            <person name="Lucas S."/>
            <person name="Copeland A."/>
            <person name="Lapidus A."/>
            <person name="Glavina del Rio T."/>
            <person name="Dalin E."/>
            <person name="Tice H."/>
            <person name="Bruce D."/>
            <person name="Goodwin L."/>
            <person name="Pitluck S."/>
            <person name="Kyrpides N."/>
            <person name="Mavromatis K."/>
            <person name="Ivanova N."/>
            <person name="Mikhailova N."/>
            <person name="Chertkov O."/>
            <person name="Brettin T."/>
            <person name="Detter J.C."/>
            <person name="Han C."/>
            <person name="Larimer F."/>
            <person name="Land M."/>
            <person name="Hauser L."/>
            <person name="Markowitz V."/>
            <person name="Cheng J.-F."/>
            <person name="Hugenholtz P."/>
            <person name="Woyke T."/>
            <person name="Wu D."/>
            <person name="Pukall R."/>
            <person name="Steenblock K."/>
            <person name="Schneider S."/>
            <person name="Klenk H.-P."/>
            <person name="Eisen J.A."/>
        </authorList>
    </citation>
    <scope>NUCLEOTIDE SEQUENCE [LARGE SCALE GENOMIC DNA]</scope>
    <source>
        <strain evidence="8">DSM 14684 / CIP 108061 / JCM 11494 / NBRC 100937 / ID131577</strain>
    </source>
</reference>
<dbReference type="PANTHER" id="PTHR30055:SF234">
    <property type="entry name" value="HTH-TYPE TRANSCRIPTIONAL REGULATOR BETI"/>
    <property type="match status" value="1"/>
</dbReference>
<dbReference type="AlphaFoldDB" id="D3FF03"/>
<dbReference type="eggNOG" id="COG1309">
    <property type="taxonomic scope" value="Bacteria"/>
</dbReference>
<sequence length="220" mass="23834">MATVDTTTSGEAQRKPRADARRNRERILAAASAAFAEDGFDVGVAEIARRAGVGTGTLFRHFPTKLELEVAVILERATGMREALDLERALSDPDPWSAFEGLMTRAVEMTASDRCLGQAIKPELLTDPRLEQLRVEVFSGFEAVLARGRDAGVIRRDLAAEDIPVLTAAICSTMERFGGDRPDLWRRYLGVVLDGMRADGAVPLQPGPPAVGDLDKSCQV</sequence>
<feature type="region of interest" description="Disordered" evidence="5">
    <location>
        <begin position="1"/>
        <end position="22"/>
    </location>
</feature>
<dbReference type="Pfam" id="PF00440">
    <property type="entry name" value="TetR_N"/>
    <property type="match status" value="1"/>
</dbReference>
<dbReference type="InterPro" id="IPR009057">
    <property type="entry name" value="Homeodomain-like_sf"/>
</dbReference>
<dbReference type="Proteomes" id="UP000008229">
    <property type="component" value="Chromosome"/>
</dbReference>
<dbReference type="STRING" id="469383.Cwoe_3302"/>
<keyword evidence="3" id="KW-0804">Transcription</keyword>
<dbReference type="PROSITE" id="PS50977">
    <property type="entry name" value="HTH_TETR_2"/>
    <property type="match status" value="1"/>
</dbReference>
<dbReference type="InterPro" id="IPR001647">
    <property type="entry name" value="HTH_TetR"/>
</dbReference>
<dbReference type="InterPro" id="IPR036271">
    <property type="entry name" value="Tet_transcr_reg_TetR-rel_C_sf"/>
</dbReference>
<dbReference type="GO" id="GO:0000976">
    <property type="term" value="F:transcription cis-regulatory region binding"/>
    <property type="evidence" value="ECO:0007669"/>
    <property type="project" value="TreeGrafter"/>
</dbReference>
<evidence type="ECO:0000259" key="6">
    <source>
        <dbReference type="PROSITE" id="PS50977"/>
    </source>
</evidence>
<accession>D3FF03</accession>
<feature type="domain" description="HTH tetR-type" evidence="6">
    <location>
        <begin position="21"/>
        <end position="80"/>
    </location>
</feature>
<dbReference type="HOGENOM" id="CLU_069356_17_0_11"/>
<evidence type="ECO:0000256" key="1">
    <source>
        <dbReference type="ARBA" id="ARBA00023015"/>
    </source>
</evidence>
<feature type="DNA-binding region" description="H-T-H motif" evidence="4">
    <location>
        <begin position="43"/>
        <end position="62"/>
    </location>
</feature>
<feature type="compositionally biased region" description="Basic and acidic residues" evidence="5">
    <location>
        <begin position="12"/>
        <end position="22"/>
    </location>
</feature>
<dbReference type="EMBL" id="CP001854">
    <property type="protein sequence ID" value="ADB51720.1"/>
    <property type="molecule type" value="Genomic_DNA"/>
</dbReference>
<dbReference type="OrthoDB" id="3192968at2"/>
<evidence type="ECO:0000256" key="4">
    <source>
        <dbReference type="PROSITE-ProRule" id="PRU00335"/>
    </source>
</evidence>
<dbReference type="PRINTS" id="PR00455">
    <property type="entry name" value="HTHTETR"/>
</dbReference>
<evidence type="ECO:0000256" key="5">
    <source>
        <dbReference type="SAM" id="MobiDB-lite"/>
    </source>
</evidence>
<evidence type="ECO:0000256" key="2">
    <source>
        <dbReference type="ARBA" id="ARBA00023125"/>
    </source>
</evidence>
<evidence type="ECO:0000313" key="8">
    <source>
        <dbReference type="Proteomes" id="UP000008229"/>
    </source>
</evidence>
<dbReference type="InterPro" id="IPR050109">
    <property type="entry name" value="HTH-type_TetR-like_transc_reg"/>
</dbReference>
<keyword evidence="8" id="KW-1185">Reference proteome</keyword>
<keyword evidence="2 4" id="KW-0238">DNA-binding</keyword>
<dbReference type="Gene3D" id="1.10.357.10">
    <property type="entry name" value="Tetracycline Repressor, domain 2"/>
    <property type="match status" value="1"/>
</dbReference>
<dbReference type="SUPFAM" id="SSF48498">
    <property type="entry name" value="Tetracyclin repressor-like, C-terminal domain"/>
    <property type="match status" value="1"/>
</dbReference>
<dbReference type="GO" id="GO:0003700">
    <property type="term" value="F:DNA-binding transcription factor activity"/>
    <property type="evidence" value="ECO:0007669"/>
    <property type="project" value="TreeGrafter"/>
</dbReference>
<dbReference type="SUPFAM" id="SSF46689">
    <property type="entry name" value="Homeodomain-like"/>
    <property type="match status" value="1"/>
</dbReference>
<dbReference type="RefSeq" id="WP_012934771.1">
    <property type="nucleotide sequence ID" value="NC_013739.1"/>
</dbReference>
<keyword evidence="1" id="KW-0805">Transcription regulation</keyword>
<name>D3FF03_CONWI</name>
<evidence type="ECO:0000256" key="3">
    <source>
        <dbReference type="ARBA" id="ARBA00023163"/>
    </source>
</evidence>
<protein>
    <submittedName>
        <fullName evidence="7">Transcriptional regulator, TetR family</fullName>
    </submittedName>
</protein>
<dbReference type="Pfam" id="PF21597">
    <property type="entry name" value="TetR_C_43"/>
    <property type="match status" value="1"/>
</dbReference>
<dbReference type="InterPro" id="IPR049445">
    <property type="entry name" value="TetR_SbtR-like_C"/>
</dbReference>
<dbReference type="KEGG" id="cwo:Cwoe_3302"/>
<organism evidence="7 8">
    <name type="scientific">Conexibacter woesei (strain DSM 14684 / CCUG 47730 / CIP 108061 / JCM 11494 / NBRC 100937 / ID131577)</name>
    <dbReference type="NCBI Taxonomy" id="469383"/>
    <lineage>
        <taxon>Bacteria</taxon>
        <taxon>Bacillati</taxon>
        <taxon>Actinomycetota</taxon>
        <taxon>Thermoleophilia</taxon>
        <taxon>Solirubrobacterales</taxon>
        <taxon>Conexibacteraceae</taxon>
        <taxon>Conexibacter</taxon>
    </lineage>
</organism>
<gene>
    <name evidence="7" type="ordered locus">Cwoe_3302</name>
</gene>
<reference evidence="7 8" key="1">
    <citation type="journal article" date="2010" name="Stand. Genomic Sci.">
        <title>Complete genome sequence of Conexibacter woesei type strain (ID131577).</title>
        <authorList>
            <person name="Pukall R."/>
            <person name="Lapidus A."/>
            <person name="Glavina Del Rio T."/>
            <person name="Copeland A."/>
            <person name="Tice H."/>
            <person name="Cheng J.-F."/>
            <person name="Lucas S."/>
            <person name="Chen F."/>
            <person name="Nolan M."/>
            <person name="Bruce D."/>
            <person name="Goodwin L."/>
            <person name="Pitluck S."/>
            <person name="Mavromatis K."/>
            <person name="Ivanova N."/>
            <person name="Ovchinnikova G."/>
            <person name="Pati A."/>
            <person name="Chen A."/>
            <person name="Palaniappan K."/>
            <person name="Land M."/>
            <person name="Hauser L."/>
            <person name="Chang Y.-J."/>
            <person name="Jeffries C.D."/>
            <person name="Chain P."/>
            <person name="Meincke L."/>
            <person name="Sims D."/>
            <person name="Brettin T."/>
            <person name="Detter J.C."/>
            <person name="Rohde M."/>
            <person name="Goeker M."/>
            <person name="Bristow J."/>
            <person name="Eisen J.A."/>
            <person name="Markowitz V."/>
            <person name="Kyrpides N.C."/>
            <person name="Klenk H.-P."/>
            <person name="Hugenholtz P."/>
        </authorList>
    </citation>
    <scope>NUCLEOTIDE SEQUENCE [LARGE SCALE GENOMIC DNA]</scope>
    <source>
        <strain evidence="8">DSM 14684 / CIP 108061 / JCM 11494 / NBRC 100937 / ID131577</strain>
    </source>
</reference>
<proteinExistence type="predicted"/>
<feature type="compositionally biased region" description="Polar residues" evidence="5">
    <location>
        <begin position="1"/>
        <end position="11"/>
    </location>
</feature>
<dbReference type="PANTHER" id="PTHR30055">
    <property type="entry name" value="HTH-TYPE TRANSCRIPTIONAL REGULATOR RUTR"/>
    <property type="match status" value="1"/>
</dbReference>